<gene>
    <name evidence="1" type="ORF">BEMITA_LOCUS4601</name>
</gene>
<reference evidence="1" key="1">
    <citation type="submission" date="2021-12" db="EMBL/GenBank/DDBJ databases">
        <authorList>
            <person name="King R."/>
        </authorList>
    </citation>
    <scope>NUCLEOTIDE SEQUENCE</scope>
</reference>
<evidence type="ECO:0000313" key="1">
    <source>
        <dbReference type="EMBL" id="CAH0385372.1"/>
    </source>
</evidence>
<accession>A0A9P0EZB8</accession>
<evidence type="ECO:0000313" key="2">
    <source>
        <dbReference type="Proteomes" id="UP001152759"/>
    </source>
</evidence>
<dbReference type="Proteomes" id="UP001152759">
    <property type="component" value="Chromosome 2"/>
</dbReference>
<dbReference type="AlphaFoldDB" id="A0A9P0EZB8"/>
<dbReference type="EMBL" id="OU963863">
    <property type="protein sequence ID" value="CAH0385372.1"/>
    <property type="molecule type" value="Genomic_DNA"/>
</dbReference>
<proteinExistence type="predicted"/>
<dbReference type="KEGG" id="btab:109030073"/>
<sequence length="537" mass="59154">MDSADHNQDVASLPGLHRLWALRRHASGLVKEEEHDILDVESFPPAQNEVSKPKSRACSPAPLCYEETTPFDFHTVLPSQPQIKVENFEQQFICLDAGKLKDIPAKYTVPSIEPHEFPAVGVYIDPRIATGFKYRVRRIENPAKNGKKQWLFGGRALGLQSIGRGYSRRMTFAPDNGKLNDNPNYFWTDSNPSGFAFQLEVISVGDKFTIQDANHMPLGTLEVQSLQSDQEEVSHVIKGDQLEKSVRASVLGKIEWFENDRVSIETVSGIVVCVKGKYGAAKISKVFGVKIGADPRRGFILTPGIDNSQRTTVIRGTSIGDIPTTYTIFGLESNEMPVIGTYVDPRIVPGFSYRVRHAGTKRYLFGGQALPLLSVGIGYGKRITFAPNPNSINSNSNYFWSDTHPDGLGFEPRAISCGMKFDIHSSGNFIGHASVSRTDAPQEEIKQEVIHDENGKTTIVKHIHVDVTCDVVLDADVNQPTEDSHSQAIRVSGTAVVVKTPGASLAKLVRVENIGLNSKINVLFLIEGSKLVFYPVP</sequence>
<organism evidence="1 2">
    <name type="scientific">Bemisia tabaci</name>
    <name type="common">Sweetpotato whitefly</name>
    <name type="synonym">Aleurodes tabaci</name>
    <dbReference type="NCBI Taxonomy" id="7038"/>
    <lineage>
        <taxon>Eukaryota</taxon>
        <taxon>Metazoa</taxon>
        <taxon>Ecdysozoa</taxon>
        <taxon>Arthropoda</taxon>
        <taxon>Hexapoda</taxon>
        <taxon>Insecta</taxon>
        <taxon>Pterygota</taxon>
        <taxon>Neoptera</taxon>
        <taxon>Paraneoptera</taxon>
        <taxon>Hemiptera</taxon>
        <taxon>Sternorrhyncha</taxon>
        <taxon>Aleyrodoidea</taxon>
        <taxon>Aleyrodidae</taxon>
        <taxon>Aleyrodinae</taxon>
        <taxon>Bemisia</taxon>
    </lineage>
</organism>
<name>A0A9P0EZB8_BEMTA</name>
<protein>
    <submittedName>
        <fullName evidence="1">Uncharacterized protein</fullName>
    </submittedName>
</protein>
<keyword evidence="2" id="KW-1185">Reference proteome</keyword>